<dbReference type="Proteomes" id="UP000488299">
    <property type="component" value="Unassembled WGS sequence"/>
</dbReference>
<evidence type="ECO:0000259" key="1">
    <source>
        <dbReference type="Pfam" id="PF18962"/>
    </source>
</evidence>
<protein>
    <submittedName>
        <fullName evidence="2">DUF1501 domain-containing protein</fullName>
    </submittedName>
</protein>
<dbReference type="Pfam" id="PF07394">
    <property type="entry name" value="DUF1501"/>
    <property type="match status" value="1"/>
</dbReference>
<reference evidence="2 3" key="1">
    <citation type="submission" date="2019-10" db="EMBL/GenBank/DDBJ databases">
        <title>Rudanella paleaurantiibacter sp. nov., isolated from sludge.</title>
        <authorList>
            <person name="Xu S.Q."/>
        </authorList>
    </citation>
    <scope>NUCLEOTIDE SEQUENCE [LARGE SCALE GENOMIC DNA]</scope>
    <source>
        <strain evidence="2 3">HX-22-17</strain>
    </source>
</reference>
<dbReference type="AlphaFoldDB" id="A0A7J5U670"/>
<feature type="domain" description="Secretion system C-terminal sorting" evidence="1">
    <location>
        <begin position="430"/>
        <end position="505"/>
    </location>
</feature>
<evidence type="ECO:0000313" key="2">
    <source>
        <dbReference type="EMBL" id="KAB7733276.1"/>
    </source>
</evidence>
<dbReference type="EMBL" id="WELI01000001">
    <property type="protein sequence ID" value="KAB7733276.1"/>
    <property type="molecule type" value="Genomic_DNA"/>
</dbReference>
<dbReference type="PANTHER" id="PTHR43737">
    <property type="entry name" value="BLL7424 PROTEIN"/>
    <property type="match status" value="1"/>
</dbReference>
<dbReference type="NCBIfam" id="TIGR04183">
    <property type="entry name" value="Por_Secre_tail"/>
    <property type="match status" value="1"/>
</dbReference>
<name>A0A7J5U670_9BACT</name>
<keyword evidence="3" id="KW-1185">Reference proteome</keyword>
<dbReference type="InterPro" id="IPR010869">
    <property type="entry name" value="DUF1501"/>
</dbReference>
<dbReference type="PANTHER" id="PTHR43737:SF1">
    <property type="entry name" value="DUF1501 DOMAIN-CONTAINING PROTEIN"/>
    <property type="match status" value="1"/>
</dbReference>
<dbReference type="Pfam" id="PF18962">
    <property type="entry name" value="Por_Secre_tail"/>
    <property type="match status" value="1"/>
</dbReference>
<sequence>MTPVVLGGYSARAYGQTAFLDALASVADTNDRVLVLVQLNGGNDGLNTVIPLDQMSAYNNLRSNIAIKEDKVLRLTNTITTGLHPAMTGMRDLFNEGKMSIVHSVSYPSPSQSHFRASDIWFTAANSNQTLTTGWLGRYLDSEFPGYPDKYPSTAMPDPLAVQINYITSTSLLGPSQSMAIAIQNPDTFATLVGDKAAIDPGTTANTPAGRSIAFIRQQQVSSVQYAGQIKAAAGKGKNMATYPTSNSLADQLKIVARLIHGGLRTKVYYVSIGGFDTHATQTDATDTSIGAHANLLKMVSDGIRAFMTDLKMMGIDKRVAGMTFSEFGRRAGSNSARGTDHGVAAPVFVFAGEGIKTQFVGKNPSLTDLDGNSIKMQMDFRQVYSALLTDWLGETTATANSVLLRNFEPAPMFRQIVAANEDPLVTFGLYPNPAVDEVLMESELFGPGGLQSVQVVDMTGRPLSVPVERLQANTYRMSVRELPAGTYIVAVETGRRKLTNRLLVNR</sequence>
<organism evidence="2 3">
    <name type="scientific">Rudanella paleaurantiibacter</name>
    <dbReference type="NCBI Taxonomy" id="2614655"/>
    <lineage>
        <taxon>Bacteria</taxon>
        <taxon>Pseudomonadati</taxon>
        <taxon>Bacteroidota</taxon>
        <taxon>Cytophagia</taxon>
        <taxon>Cytophagales</taxon>
        <taxon>Cytophagaceae</taxon>
        <taxon>Rudanella</taxon>
    </lineage>
</organism>
<accession>A0A7J5U670</accession>
<dbReference type="InterPro" id="IPR026444">
    <property type="entry name" value="Secre_tail"/>
</dbReference>
<proteinExistence type="predicted"/>
<gene>
    <name evidence="2" type="ORF">F5984_00925</name>
</gene>
<comment type="caution">
    <text evidence="2">The sequence shown here is derived from an EMBL/GenBank/DDBJ whole genome shotgun (WGS) entry which is preliminary data.</text>
</comment>
<evidence type="ECO:0000313" key="3">
    <source>
        <dbReference type="Proteomes" id="UP000488299"/>
    </source>
</evidence>